<feature type="compositionally biased region" description="Basic and acidic residues" evidence="1">
    <location>
        <begin position="802"/>
        <end position="814"/>
    </location>
</feature>
<feature type="compositionally biased region" description="Low complexity" evidence="1">
    <location>
        <begin position="863"/>
        <end position="878"/>
    </location>
</feature>
<dbReference type="InterPro" id="IPR022113">
    <property type="entry name" value="TMEM131L_N"/>
</dbReference>
<dbReference type="InterPro" id="IPR039877">
    <property type="entry name" value="TMEM131-like"/>
</dbReference>
<dbReference type="OMA" id="WRSHGTI"/>
<feature type="domain" description="DUF7579" evidence="4">
    <location>
        <begin position="386"/>
        <end position="494"/>
    </location>
</feature>
<dbReference type="Pfam" id="PF12371">
    <property type="entry name" value="TMEM131_like_N"/>
    <property type="match status" value="1"/>
</dbReference>
<gene>
    <name evidence="5" type="ORF">A4U43_C03F4030</name>
</gene>
<keyword evidence="2" id="KW-0812">Transmembrane</keyword>
<evidence type="ECO:0000256" key="1">
    <source>
        <dbReference type="SAM" id="MobiDB-lite"/>
    </source>
</evidence>
<evidence type="ECO:0000259" key="4">
    <source>
        <dbReference type="Pfam" id="PF24474"/>
    </source>
</evidence>
<dbReference type="Pfam" id="PF24474">
    <property type="entry name" value="DUF7579"/>
    <property type="match status" value="1"/>
</dbReference>
<organism evidence="5 6">
    <name type="scientific">Asparagus officinalis</name>
    <name type="common">Garden asparagus</name>
    <dbReference type="NCBI Taxonomy" id="4686"/>
    <lineage>
        <taxon>Eukaryota</taxon>
        <taxon>Viridiplantae</taxon>
        <taxon>Streptophyta</taxon>
        <taxon>Embryophyta</taxon>
        <taxon>Tracheophyta</taxon>
        <taxon>Spermatophyta</taxon>
        <taxon>Magnoliopsida</taxon>
        <taxon>Liliopsida</taxon>
        <taxon>Asparagales</taxon>
        <taxon>Asparagaceae</taxon>
        <taxon>Asparagoideae</taxon>
        <taxon>Asparagus</taxon>
    </lineage>
</organism>
<feature type="domain" description="Transmembrane protein 131-like N-terminal" evidence="3">
    <location>
        <begin position="147"/>
        <end position="230"/>
    </location>
</feature>
<dbReference type="InterPro" id="IPR056001">
    <property type="entry name" value="DUF7579"/>
</dbReference>
<name>A0A5P1FCD5_ASPOF</name>
<sequence length="1036" mass="115020">MAKGSFCFISSSSRGGSLCPKAYPFLLFVFPVMLSLMMFLPCEAKDQMDGFLNALLYADGCENFKDFDGSVETKASFPCYFDIKNVCSQSTSLCFPSTLIGLGTKFDGSHSEKSNFDVGKVGFCERSPLSDLNPVVFSSGSLWPPYVKMSPPSLDWGTNSLLTPSLVYLALANLHNSSVLHVFEPFSSDGQFYAYGFEKFSLAPGEASSIAFVFLPRNLGLVSAHIVLQTSFGGFVIHAKGVGIENPYRIDPFGGFELLADGRLSWNLSLYNPFDDALYVEEISARISISSENASHTEDLICNFGSFCKNSQQEVSWIEIRPHKQELQPHNTEIITKLNLWPPVKGNISGVICIKLQRFTRDKFDMVVVPLEAEVDSNPTYYSLTGSVSVFFESLVPYDGRGFVGTVSVRNRASYLLSVLSITENLEVFDIKYMEGLLLYPGTITQIALVSYDLPDVSEHIPPKVPWLDPNCRLSLLTNDSISPQIVIPCQGLVIGSGFIEPAVLLTGPKSQNQKLSNARTESLESIIEEPLPLELKFIELLEADRLILRNWRSQGTMSKLSVLKDQELLFPTVQIGTEFSKWITVHNPSQKPVIMQLVLNPGAIVDRCETPDDPFRPPLFKITSLEMQDGFSIPEPMTTAAIVHPLESAQIGPVLFRPSKQCTWRSSALIRNNLSGVEWLQIRAFGGSYSLLLLDGSEPVNKIEINLSKTSLLWTVMWKLLAVIFIACLVFFVFLHPLDSESKEYSVKNEKPIAVSRTEKPSRVHRSTRNARSIKKNEKLEEGLRVDRYPCFEHTAQENTQRVKERMDSDHQNKPTMQSPLPTEISESPETGNLTVKVVKERGRRRKRRVNGGGIASKFEVSSSQSGNSTPSSPMSPNAFTPNSSFSSQNHEKKQELSFSEEPRVSEPQKNVGKPVLLHSATFPSTSLFLASSSPIAPCARAPGSKLSKEKGTKTKEDVAFGKEYVYDIWGNHFCGLLIGKPKELSSKVFDASKGDSQSFFTSDPQSLMMMSSARSKSSGHQLTPPDVDYLYEKK</sequence>
<feature type="compositionally biased region" description="Polar residues" evidence="1">
    <location>
        <begin position="879"/>
        <end position="890"/>
    </location>
</feature>
<dbReference type="AlphaFoldDB" id="A0A5P1FCD5"/>
<dbReference type="EMBL" id="CM007383">
    <property type="protein sequence ID" value="ONK74220.1"/>
    <property type="molecule type" value="Genomic_DNA"/>
</dbReference>
<dbReference type="PANTHER" id="PTHR22050">
    <property type="entry name" value="RW1 PROTEIN HOMOLOG"/>
    <property type="match status" value="1"/>
</dbReference>
<evidence type="ECO:0000313" key="6">
    <source>
        <dbReference type="Proteomes" id="UP000243459"/>
    </source>
</evidence>
<feature type="transmembrane region" description="Helical" evidence="2">
    <location>
        <begin position="713"/>
        <end position="736"/>
    </location>
</feature>
<evidence type="ECO:0000256" key="2">
    <source>
        <dbReference type="SAM" id="Phobius"/>
    </source>
</evidence>
<evidence type="ECO:0000259" key="3">
    <source>
        <dbReference type="Pfam" id="PF12371"/>
    </source>
</evidence>
<proteinExistence type="predicted"/>
<keyword evidence="6" id="KW-1185">Reference proteome</keyword>
<dbReference type="PANTHER" id="PTHR22050:SF0">
    <property type="entry name" value="TRANSMEMBRANE PROTEIN 131 HOMOLOG"/>
    <property type="match status" value="1"/>
</dbReference>
<evidence type="ECO:0000313" key="5">
    <source>
        <dbReference type="EMBL" id="ONK74220.1"/>
    </source>
</evidence>
<dbReference type="Proteomes" id="UP000243459">
    <property type="component" value="Chromosome 3"/>
</dbReference>
<keyword evidence="2" id="KW-0472">Membrane</keyword>
<keyword evidence="2" id="KW-1133">Transmembrane helix</keyword>
<feature type="compositionally biased region" description="Basic and acidic residues" evidence="1">
    <location>
        <begin position="891"/>
        <end position="908"/>
    </location>
</feature>
<dbReference type="Gramene" id="ONK74220">
    <property type="protein sequence ID" value="ONK74220"/>
    <property type="gene ID" value="A4U43_C03F4030"/>
</dbReference>
<accession>A0A5P1FCD5</accession>
<feature type="region of interest" description="Disordered" evidence="1">
    <location>
        <begin position="799"/>
        <end position="913"/>
    </location>
</feature>
<dbReference type="GO" id="GO:0016020">
    <property type="term" value="C:membrane"/>
    <property type="evidence" value="ECO:0007669"/>
    <property type="project" value="TreeGrafter"/>
</dbReference>
<dbReference type="OrthoDB" id="168404at2759"/>
<feature type="compositionally biased region" description="Polar residues" evidence="1">
    <location>
        <begin position="815"/>
        <end position="835"/>
    </location>
</feature>
<reference evidence="6" key="1">
    <citation type="journal article" date="2017" name="Nat. Commun.">
        <title>The asparagus genome sheds light on the origin and evolution of a young Y chromosome.</title>
        <authorList>
            <person name="Harkess A."/>
            <person name="Zhou J."/>
            <person name="Xu C."/>
            <person name="Bowers J.E."/>
            <person name="Van der Hulst R."/>
            <person name="Ayyampalayam S."/>
            <person name="Mercati F."/>
            <person name="Riccardi P."/>
            <person name="McKain M.R."/>
            <person name="Kakrana A."/>
            <person name="Tang H."/>
            <person name="Ray J."/>
            <person name="Groenendijk J."/>
            <person name="Arikit S."/>
            <person name="Mathioni S.M."/>
            <person name="Nakano M."/>
            <person name="Shan H."/>
            <person name="Telgmann-Rauber A."/>
            <person name="Kanno A."/>
            <person name="Yue Z."/>
            <person name="Chen H."/>
            <person name="Li W."/>
            <person name="Chen Y."/>
            <person name="Xu X."/>
            <person name="Zhang Y."/>
            <person name="Luo S."/>
            <person name="Chen H."/>
            <person name="Gao J."/>
            <person name="Mao Z."/>
            <person name="Pires J.C."/>
            <person name="Luo M."/>
            <person name="Kudrna D."/>
            <person name="Wing R.A."/>
            <person name="Meyers B.C."/>
            <person name="Yi K."/>
            <person name="Kong H."/>
            <person name="Lavrijsen P."/>
            <person name="Sunseri F."/>
            <person name="Falavigna A."/>
            <person name="Ye Y."/>
            <person name="Leebens-Mack J.H."/>
            <person name="Chen G."/>
        </authorList>
    </citation>
    <scope>NUCLEOTIDE SEQUENCE [LARGE SCALE GENOMIC DNA]</scope>
    <source>
        <strain evidence="6">cv. DH0086</strain>
    </source>
</reference>
<protein>
    <submittedName>
        <fullName evidence="5">Uncharacterized protein</fullName>
    </submittedName>
</protein>